<dbReference type="Proteomes" id="UP000235965">
    <property type="component" value="Unassembled WGS sequence"/>
</dbReference>
<name>A0A2J7R500_9NEOP</name>
<comment type="caution">
    <text evidence="1">The sequence shown here is derived from an EMBL/GenBank/DDBJ whole genome shotgun (WGS) entry which is preliminary data.</text>
</comment>
<sequence length="92" mass="10909">MVFWRVHALYLSAETPYLSLSLSAVIHTSRKLMCYVQSTLQLRHEWLVISCAKLLKCLLFSHVEYYDMHFVYRFCGGNARAAVEEYQRRFPD</sequence>
<dbReference type="EMBL" id="NEVH01007399">
    <property type="protein sequence ID" value="PNF35907.1"/>
    <property type="molecule type" value="Genomic_DNA"/>
</dbReference>
<evidence type="ECO:0000313" key="1">
    <source>
        <dbReference type="EMBL" id="PNF35907.1"/>
    </source>
</evidence>
<proteinExistence type="predicted"/>
<dbReference type="AlphaFoldDB" id="A0A2J7R500"/>
<organism evidence="1 2">
    <name type="scientific">Cryptotermes secundus</name>
    <dbReference type="NCBI Taxonomy" id="105785"/>
    <lineage>
        <taxon>Eukaryota</taxon>
        <taxon>Metazoa</taxon>
        <taxon>Ecdysozoa</taxon>
        <taxon>Arthropoda</taxon>
        <taxon>Hexapoda</taxon>
        <taxon>Insecta</taxon>
        <taxon>Pterygota</taxon>
        <taxon>Neoptera</taxon>
        <taxon>Polyneoptera</taxon>
        <taxon>Dictyoptera</taxon>
        <taxon>Blattodea</taxon>
        <taxon>Blattoidea</taxon>
        <taxon>Termitoidae</taxon>
        <taxon>Kalotermitidae</taxon>
        <taxon>Cryptotermitinae</taxon>
        <taxon>Cryptotermes</taxon>
    </lineage>
</organism>
<evidence type="ECO:0000313" key="2">
    <source>
        <dbReference type="Proteomes" id="UP000235965"/>
    </source>
</evidence>
<protein>
    <recommendedName>
        <fullName evidence="3">DUF4817 domain-containing protein</fullName>
    </recommendedName>
</protein>
<gene>
    <name evidence="1" type="ORF">B7P43_G08574</name>
</gene>
<reference evidence="1 2" key="1">
    <citation type="submission" date="2017-12" db="EMBL/GenBank/DDBJ databases">
        <title>Hemimetabolous genomes reveal molecular basis of termite eusociality.</title>
        <authorList>
            <person name="Harrison M.C."/>
            <person name="Jongepier E."/>
            <person name="Robertson H.M."/>
            <person name="Arning N."/>
            <person name="Bitard-Feildel T."/>
            <person name="Chao H."/>
            <person name="Childers C.P."/>
            <person name="Dinh H."/>
            <person name="Doddapaneni H."/>
            <person name="Dugan S."/>
            <person name="Gowin J."/>
            <person name="Greiner C."/>
            <person name="Han Y."/>
            <person name="Hu H."/>
            <person name="Hughes D.S.T."/>
            <person name="Huylmans A.-K."/>
            <person name="Kemena C."/>
            <person name="Kremer L.P.M."/>
            <person name="Lee S.L."/>
            <person name="Lopez-Ezquerra A."/>
            <person name="Mallet L."/>
            <person name="Monroy-Kuhn J.M."/>
            <person name="Moser A."/>
            <person name="Murali S.C."/>
            <person name="Muzny D.M."/>
            <person name="Otani S."/>
            <person name="Piulachs M.-D."/>
            <person name="Poelchau M."/>
            <person name="Qu J."/>
            <person name="Schaub F."/>
            <person name="Wada-Katsumata A."/>
            <person name="Worley K.C."/>
            <person name="Xie Q."/>
            <person name="Ylla G."/>
            <person name="Poulsen M."/>
            <person name="Gibbs R.A."/>
            <person name="Schal C."/>
            <person name="Richards S."/>
            <person name="Belles X."/>
            <person name="Korb J."/>
            <person name="Bornberg-Bauer E."/>
        </authorList>
    </citation>
    <scope>NUCLEOTIDE SEQUENCE [LARGE SCALE GENOMIC DNA]</scope>
    <source>
        <tissue evidence="1">Whole body</tissue>
    </source>
</reference>
<accession>A0A2J7R500</accession>
<dbReference type="InParanoid" id="A0A2J7R500"/>
<evidence type="ECO:0008006" key="3">
    <source>
        <dbReference type="Google" id="ProtNLM"/>
    </source>
</evidence>
<keyword evidence="2" id="KW-1185">Reference proteome</keyword>